<dbReference type="EMBL" id="ATCN01000005">
    <property type="protein sequence ID" value="EPR80134.1"/>
    <property type="molecule type" value="Genomic_DNA"/>
</dbReference>
<keyword evidence="5 8" id="KW-0418">Kinase</keyword>
<accession>S7XM09</accession>
<dbReference type="GO" id="GO:0005737">
    <property type="term" value="C:cytoplasm"/>
    <property type="evidence" value="ECO:0007669"/>
    <property type="project" value="TreeGrafter"/>
</dbReference>
<reference evidence="9" key="1">
    <citation type="journal article" date="2013" name="PLoS Genet.">
        <title>The genome of Spraguea lophii and the basis of host-microsporidian interactions.</title>
        <authorList>
            <person name="Campbell S.E."/>
            <person name="Williams T.A."/>
            <person name="Yousuf A."/>
            <person name="Soanes D.M."/>
            <person name="Paszkiewicz K.H."/>
            <person name="Williams B.A.P."/>
        </authorList>
    </citation>
    <scope>NUCLEOTIDE SEQUENCE [LARGE SCALE GENOMIC DNA]</scope>
    <source>
        <strain evidence="9">42_110</strain>
    </source>
</reference>
<evidence type="ECO:0000313" key="8">
    <source>
        <dbReference type="EMBL" id="EPR80134.1"/>
    </source>
</evidence>
<dbReference type="GO" id="GO:0004674">
    <property type="term" value="F:protein serine/threonine kinase activity"/>
    <property type="evidence" value="ECO:0007669"/>
    <property type="project" value="UniProtKB-KW"/>
</dbReference>
<protein>
    <submittedName>
        <fullName evidence="8">Checkpoint protein kinase</fullName>
    </submittedName>
</protein>
<organism evidence="8 9">
    <name type="scientific">Spraguea lophii (strain 42_110)</name>
    <name type="common">Microsporidian parasite</name>
    <dbReference type="NCBI Taxonomy" id="1358809"/>
    <lineage>
        <taxon>Eukaryota</taxon>
        <taxon>Fungi</taxon>
        <taxon>Fungi incertae sedis</taxon>
        <taxon>Microsporidia</taxon>
        <taxon>Spragueidae</taxon>
        <taxon>Spraguea</taxon>
    </lineage>
</organism>
<dbReference type="FunCoup" id="S7XM09">
    <property type="interactions" value="137"/>
</dbReference>
<dbReference type="PANTHER" id="PTHR24346:SF82">
    <property type="entry name" value="KP78A-RELATED"/>
    <property type="match status" value="1"/>
</dbReference>
<gene>
    <name evidence="8" type="ORF">SLOPH_201</name>
</gene>
<dbReference type="PROSITE" id="PS00108">
    <property type="entry name" value="PROTEIN_KINASE_ST"/>
    <property type="match status" value="1"/>
</dbReference>
<comment type="caution">
    <text evidence="8">The sequence shown here is derived from an EMBL/GenBank/DDBJ whole genome shotgun (WGS) entry which is preliminary data.</text>
</comment>
<dbReference type="SUPFAM" id="SSF56112">
    <property type="entry name" value="Protein kinase-like (PK-like)"/>
    <property type="match status" value="1"/>
</dbReference>
<sequence>MDDFKFIRTISVGATATVKKAKYKSGNTYAIKIVNLDRETELLKKEIKLHKYLSQGKIEEDKILEKNIHILKLYSFFQNNLVLEYAPYDLCSIVTPYLGVKDAEILHFYFIQLISAVEFLHSKNICHRDIKPENILITANGVLKLADFGQSTLFIHNKKYRRLTTPAGSIPYMAPEIANSKKYRGDQIDIWSIGILLIVLSTGTYPWKIAQTKDKDYKTFCSLKYHNYTPFTRINQNMLSLIEQILQYNPDKRLTIKNIKNSKYYNNSTNKFIKNNKIVNNDVLMYNLKNYTKIEIKPFSQPIQIINQDDKLGHKKVKSKLTNIFYSHPTDITRRVYLHDNLELISSNIEHILSSLKISSTIKNIEEDTLVHRFVTIDSNRNTLEGSIIIQQLNEKAYIQFQRMKGDGIEFKILSNVLVEKLKDIFY</sequence>
<keyword evidence="6" id="KW-0067">ATP-binding</keyword>
<dbReference type="PROSITE" id="PS50011">
    <property type="entry name" value="PROTEIN_KINASE_DOM"/>
    <property type="match status" value="1"/>
</dbReference>
<evidence type="ECO:0000259" key="7">
    <source>
        <dbReference type="PROSITE" id="PS50011"/>
    </source>
</evidence>
<dbReference type="GO" id="GO:0005524">
    <property type="term" value="F:ATP binding"/>
    <property type="evidence" value="ECO:0007669"/>
    <property type="project" value="UniProtKB-KW"/>
</dbReference>
<keyword evidence="9" id="KW-1185">Reference proteome</keyword>
<evidence type="ECO:0000256" key="1">
    <source>
        <dbReference type="ARBA" id="ARBA00010791"/>
    </source>
</evidence>
<keyword evidence="2" id="KW-0723">Serine/threonine-protein kinase</keyword>
<keyword evidence="4" id="KW-0547">Nucleotide-binding</keyword>
<evidence type="ECO:0000256" key="5">
    <source>
        <dbReference type="ARBA" id="ARBA00022777"/>
    </source>
</evidence>
<dbReference type="Gene3D" id="1.10.510.10">
    <property type="entry name" value="Transferase(Phosphotransferase) domain 1"/>
    <property type="match status" value="1"/>
</dbReference>
<dbReference type="SMART" id="SM00220">
    <property type="entry name" value="S_TKc"/>
    <property type="match status" value="1"/>
</dbReference>
<dbReference type="InParanoid" id="S7XM09"/>
<dbReference type="OMA" id="DICHLYL"/>
<evidence type="ECO:0000256" key="6">
    <source>
        <dbReference type="ARBA" id="ARBA00022840"/>
    </source>
</evidence>
<evidence type="ECO:0000256" key="3">
    <source>
        <dbReference type="ARBA" id="ARBA00022679"/>
    </source>
</evidence>
<name>S7XM09_SPRLO</name>
<dbReference type="InterPro" id="IPR008271">
    <property type="entry name" value="Ser/Thr_kinase_AS"/>
</dbReference>
<dbReference type="VEuPathDB" id="MicrosporidiaDB:SLOPH_201"/>
<keyword evidence="3" id="KW-0808">Transferase</keyword>
<dbReference type="STRING" id="1358809.S7XM09"/>
<feature type="domain" description="Protein kinase" evidence="7">
    <location>
        <begin position="4"/>
        <end position="265"/>
    </location>
</feature>
<dbReference type="InterPro" id="IPR000719">
    <property type="entry name" value="Prot_kinase_dom"/>
</dbReference>
<proteinExistence type="inferred from homology"/>
<dbReference type="Proteomes" id="UP000014978">
    <property type="component" value="Unassembled WGS sequence"/>
</dbReference>
<evidence type="ECO:0000313" key="9">
    <source>
        <dbReference type="Proteomes" id="UP000014978"/>
    </source>
</evidence>
<evidence type="ECO:0000256" key="4">
    <source>
        <dbReference type="ARBA" id="ARBA00022741"/>
    </source>
</evidence>
<dbReference type="InterPro" id="IPR011009">
    <property type="entry name" value="Kinase-like_dom_sf"/>
</dbReference>
<comment type="similarity">
    <text evidence="1">Belongs to the protein kinase superfamily. CAMK Ser/Thr protein kinase family. NIM1 subfamily.</text>
</comment>
<dbReference type="Pfam" id="PF00069">
    <property type="entry name" value="Pkinase"/>
    <property type="match status" value="1"/>
</dbReference>
<dbReference type="GO" id="GO:0035556">
    <property type="term" value="P:intracellular signal transduction"/>
    <property type="evidence" value="ECO:0007669"/>
    <property type="project" value="TreeGrafter"/>
</dbReference>
<dbReference type="OrthoDB" id="539158at2759"/>
<evidence type="ECO:0000256" key="2">
    <source>
        <dbReference type="ARBA" id="ARBA00022527"/>
    </source>
</evidence>
<dbReference type="HOGENOM" id="CLU_000288_59_8_1"/>
<dbReference type="AlphaFoldDB" id="S7XM09"/>
<dbReference type="PANTHER" id="PTHR24346">
    <property type="entry name" value="MAP/MICROTUBULE AFFINITY-REGULATING KINASE"/>
    <property type="match status" value="1"/>
</dbReference>